<reference evidence="8 9" key="1">
    <citation type="submission" date="2019-06" db="EMBL/GenBank/DDBJ databases">
        <title>A chromosome-scale genome assembly of the European perch, Perca fluviatilis.</title>
        <authorList>
            <person name="Roques C."/>
            <person name="Zahm M."/>
            <person name="Cabau C."/>
            <person name="Klopp C."/>
            <person name="Bouchez O."/>
            <person name="Donnadieu C."/>
            <person name="Kuhl H."/>
            <person name="Gislard M."/>
            <person name="Guendouz S."/>
            <person name="Journot L."/>
            <person name="Haffray P."/>
            <person name="Bestin A."/>
            <person name="Morvezen R."/>
            <person name="Feron R."/>
            <person name="Wen M."/>
            <person name="Jouanno E."/>
            <person name="Herpin A."/>
            <person name="Schartl M."/>
            <person name="Postlethwait J."/>
            <person name="Schaerlinger B."/>
            <person name="Chardard D."/>
            <person name="Lecocq T."/>
            <person name="Poncet C."/>
            <person name="Jaffrelo L."/>
            <person name="Lampietro C."/>
            <person name="Guiguen Y."/>
        </authorList>
    </citation>
    <scope>NUCLEOTIDE SEQUENCE [LARGE SCALE GENOMIC DNA]</scope>
    <source>
        <tissue evidence="8">Blood</tissue>
    </source>
</reference>
<dbReference type="Proteomes" id="UP000465112">
    <property type="component" value="Chromosome 16"/>
</dbReference>
<feature type="compositionally biased region" description="Basic and acidic residues" evidence="7">
    <location>
        <begin position="541"/>
        <end position="553"/>
    </location>
</feature>
<feature type="compositionally biased region" description="Basic and acidic residues" evidence="7">
    <location>
        <begin position="372"/>
        <end position="422"/>
    </location>
</feature>
<keyword evidence="5" id="KW-0206">Cytoskeleton</keyword>
<evidence type="ECO:0000256" key="6">
    <source>
        <dbReference type="SAM" id="Coils"/>
    </source>
</evidence>
<feature type="region of interest" description="Disordered" evidence="7">
    <location>
        <begin position="131"/>
        <end position="155"/>
    </location>
</feature>
<feature type="region of interest" description="Disordered" evidence="7">
    <location>
        <begin position="1599"/>
        <end position="1627"/>
    </location>
</feature>
<dbReference type="InterPro" id="IPR008604">
    <property type="entry name" value="MAP7_fam"/>
</dbReference>
<dbReference type="InterPro" id="IPR051483">
    <property type="entry name" value="MAP7_domain-containing"/>
</dbReference>
<feature type="compositionally biased region" description="Polar residues" evidence="7">
    <location>
        <begin position="1029"/>
        <end position="1044"/>
    </location>
</feature>
<feature type="region of interest" description="Disordered" evidence="7">
    <location>
        <begin position="655"/>
        <end position="680"/>
    </location>
</feature>
<feature type="compositionally biased region" description="Polar residues" evidence="7">
    <location>
        <begin position="993"/>
        <end position="1003"/>
    </location>
</feature>
<feature type="compositionally biased region" description="Basic and acidic residues" evidence="7">
    <location>
        <begin position="498"/>
        <end position="519"/>
    </location>
</feature>
<organism evidence="8 9">
    <name type="scientific">Perca fluviatilis</name>
    <name type="common">European perch</name>
    <dbReference type="NCBI Taxonomy" id="8168"/>
    <lineage>
        <taxon>Eukaryota</taxon>
        <taxon>Metazoa</taxon>
        <taxon>Chordata</taxon>
        <taxon>Craniata</taxon>
        <taxon>Vertebrata</taxon>
        <taxon>Euteleostomi</taxon>
        <taxon>Actinopterygii</taxon>
        <taxon>Neopterygii</taxon>
        <taxon>Teleostei</taxon>
        <taxon>Neoteleostei</taxon>
        <taxon>Acanthomorphata</taxon>
        <taxon>Eupercaria</taxon>
        <taxon>Perciformes</taxon>
        <taxon>Percoidei</taxon>
        <taxon>Percidae</taxon>
        <taxon>Percinae</taxon>
        <taxon>Perca</taxon>
    </lineage>
</organism>
<proteinExistence type="inferred from homology"/>
<comment type="similarity">
    <text evidence="2">Belongs to the MAP7 family.</text>
</comment>
<keyword evidence="3" id="KW-0963">Cytoplasm</keyword>
<feature type="compositionally biased region" description="Basic and acidic residues" evidence="7">
    <location>
        <begin position="440"/>
        <end position="477"/>
    </location>
</feature>
<feature type="compositionally biased region" description="Low complexity" evidence="7">
    <location>
        <begin position="478"/>
        <end position="493"/>
    </location>
</feature>
<evidence type="ECO:0000256" key="7">
    <source>
        <dbReference type="SAM" id="MobiDB-lite"/>
    </source>
</evidence>
<feature type="coiled-coil region" evidence="6">
    <location>
        <begin position="1676"/>
        <end position="1714"/>
    </location>
</feature>
<evidence type="ECO:0000256" key="5">
    <source>
        <dbReference type="ARBA" id="ARBA00023212"/>
    </source>
</evidence>
<dbReference type="EMBL" id="VHII01000016">
    <property type="protein sequence ID" value="KAF1378625.1"/>
    <property type="molecule type" value="Genomic_DNA"/>
</dbReference>
<feature type="region of interest" description="Disordered" evidence="7">
    <location>
        <begin position="1"/>
        <end position="82"/>
    </location>
</feature>
<feature type="compositionally biased region" description="Basic and acidic residues" evidence="7">
    <location>
        <begin position="1425"/>
        <end position="1443"/>
    </location>
</feature>
<evidence type="ECO:0000256" key="3">
    <source>
        <dbReference type="ARBA" id="ARBA00022490"/>
    </source>
</evidence>
<evidence type="ECO:0000313" key="9">
    <source>
        <dbReference type="Proteomes" id="UP000465112"/>
    </source>
</evidence>
<protein>
    <submittedName>
        <fullName evidence="8">Uncharacterized protein</fullName>
    </submittedName>
</protein>
<evidence type="ECO:0000256" key="1">
    <source>
        <dbReference type="ARBA" id="ARBA00004245"/>
    </source>
</evidence>
<feature type="compositionally biased region" description="Polar residues" evidence="7">
    <location>
        <begin position="347"/>
        <end position="366"/>
    </location>
</feature>
<dbReference type="PANTHER" id="PTHR15073:SF3">
    <property type="entry name" value="MAP7 DOMAIN-CONTAINING PROTEIN 2"/>
    <property type="match status" value="1"/>
</dbReference>
<feature type="compositionally biased region" description="Basic and acidic residues" evidence="7">
    <location>
        <begin position="322"/>
        <end position="346"/>
    </location>
</feature>
<evidence type="ECO:0000313" key="8">
    <source>
        <dbReference type="EMBL" id="KAF1378625.1"/>
    </source>
</evidence>
<comment type="caution">
    <text evidence="8">The sequence shown here is derived from an EMBL/GenBank/DDBJ whole genome shotgun (WGS) entry which is preliminary data.</text>
</comment>
<feature type="compositionally biased region" description="Basic and acidic residues" evidence="7">
    <location>
        <begin position="1159"/>
        <end position="1187"/>
    </location>
</feature>
<dbReference type="PANTHER" id="PTHR15073">
    <property type="entry name" value="MICROTUBULE-ASSOCIATED PROTEIN"/>
    <property type="match status" value="1"/>
</dbReference>
<dbReference type="Pfam" id="PF05672">
    <property type="entry name" value="MAP7"/>
    <property type="match status" value="1"/>
</dbReference>
<feature type="compositionally biased region" description="Low complexity" evidence="7">
    <location>
        <begin position="1196"/>
        <end position="1208"/>
    </location>
</feature>
<feature type="region of interest" description="Disordered" evidence="7">
    <location>
        <begin position="211"/>
        <end position="598"/>
    </location>
</feature>
<sequence>MAKTVTSSSAITGVKMAPPSITLLPDKRSPTNGHSSPARAGKTTPSNTEKKPQINGHASPSHLAANINNNHAGKQNVEGYMKTDDRMRLAKERREEREKSLAAREQLIREKERRARLQYERTVEERWRRLEEQRQKEELRRNAVGEKRRHQLEEDRERLEALMKRSLERSLQLEQRTKRWSRGCSTGPGDSENVPLPFSAASAFSHGIASPLPAVSESAPCSPHRSPFRGSLNPADHNRSGLQGGSQSTPNTPKKERLRRERRTASPGCGSPVRRSESPASVTRHLASPTTSKLASKMRAQSPSNAHQYHNSPTRHRPNLSPDERKAEDKKVEKPSEQSKAEKKNTDINSTNPSSQDEKNVVNTESIKLRSSKGETLDRHFKGDTSEKNQSPDRKDHVSPKVDSSEKKTQSNAQDGDKKKESAPCSSTGKVAAGTTNAEEATRLLAERRRQARAQKEVEEKKREQEEEERLRKEQLRKQLAQEQRQQEAKAQQVKQNGKNEEDLHRLKQEEDKQKKEEQELQTQMNKEREKVQVKAQVDTARQRQDRELQKQQEEEERQLRKKRIEEIMKRTRKGEADLKKEEQVETKPVSPPGEVKTVHTNDQVNEQAIQKVEFQVKEQVSVNMKECAVVKKEAAGAQIDNQKSLQVKNNTYQVTTTRSVPDKRPDTKRTTEEHGGHLTREGKACILKQQGREVEINVNKQHSAHVKDQINKELTKPTADAKVNQREGGMMNGAVKGEVSALKRSHLIAEVNKQQSLHVLAAAKGGSQMEVIRPSVAPLPLGHLSPPIIKLAPLDVKGTGSCDEVQSMEVSPASKEELISIPEFSPVNEIQHSSVSNSRALEDLMDLTGSVTYPKLSSGGNKGDCNKNLIEGRGPSTYLLTTKKSSPTVSQSHALPIFHLNDGLSLIIHSLPKMVRPQFGPPRLKPRPYGDGHGIGPSEGNYNTNSKSRRDVQGYPAKAPFHWRDSRGRGRPPVVRRVPLMGEQREPRFNHWRSQNQDSFQSHPPKMEPHHSQRRPSPSRPNRPPHVQHQSSPRSLAQGSVSQRGPPFHGHPSGQRSPSPRHFRNHPADRRPGSTPAYQGSFRGPKRQSGFQHQEQRSRGPRGNYSPRERAHEHSGHGMKRWNEAGAFSHPHNGEHGPSGSQRNPREMHGRGSCPERWSSEQDSRRQRGPVERQGSRSNSRERAQDVPHLPPFRSPSWKGGPSPSSSYQRGPQERQMAGPRKRRISGISMPSSDPALEHGNPKHPRRERPQLLSIPRPFVGKTLSLRDRSFLVKSRQVGAESLMGLRIPPSVKPRPHLADSASQENFSSVLAIRKKRFQSNAVPLKKLEPRRGKPQQSPPREEGNASKSSRDSDTGKEQVESRRSLNTHRSSPIEKRDLVILSHWPPGPSSSSKDGSPTKDRSPKQKNERSSGQGAAPNSRLSKTNDSRSLPEDRRRGFMDKRVFRPFNTMQDNQRAGRPFRRPGPGPMQRPKFTVGPRKMGPEPSGNFRRPLMESLVPRPFPNQRPDPTNNAGDNPCTVRPFKYTPRPSACDGLRSAPVIFVSGVELNLALTVGYHSSSQHTQQTTVGYNGQCRVTTDAAVSHWCRWPNKVTLMMEEERKENQSEELDSLTLQEKSQETSHNGSALPVNAAASKSVPMQSFISLLPKALSAVLHPTLPPHINSDPQPSRNPLSLQQLQTDLRDLRDQFELMKSQHNKEIKLLMNELDEEKRIRLTLQMEIQRMKKHMSK</sequence>
<feature type="region of interest" description="Disordered" evidence="7">
    <location>
        <begin position="1455"/>
        <end position="1493"/>
    </location>
</feature>
<name>A0A6A5EI56_PERFL</name>
<feature type="compositionally biased region" description="Basic and acidic residues" evidence="7">
    <location>
        <begin position="1108"/>
        <end position="1117"/>
    </location>
</feature>
<evidence type="ECO:0000256" key="2">
    <source>
        <dbReference type="ARBA" id="ARBA00007525"/>
    </source>
</evidence>
<feature type="compositionally biased region" description="Polar residues" evidence="7">
    <location>
        <begin position="1612"/>
        <end position="1625"/>
    </location>
</feature>
<feature type="compositionally biased region" description="Basic and acidic residues" evidence="7">
    <location>
        <begin position="564"/>
        <end position="586"/>
    </location>
</feature>
<keyword evidence="4 6" id="KW-0175">Coiled coil</keyword>
<dbReference type="GO" id="GO:0015630">
    <property type="term" value="C:microtubule cytoskeleton"/>
    <property type="evidence" value="ECO:0007669"/>
    <property type="project" value="InterPro"/>
</dbReference>
<dbReference type="GO" id="GO:0000226">
    <property type="term" value="P:microtubule cytoskeleton organization"/>
    <property type="evidence" value="ECO:0007669"/>
    <property type="project" value="InterPro"/>
</dbReference>
<feature type="compositionally biased region" description="Basic and acidic residues" evidence="7">
    <location>
        <begin position="1398"/>
        <end position="1411"/>
    </location>
</feature>
<keyword evidence="9" id="KW-1185">Reference proteome</keyword>
<feature type="compositionally biased region" description="Polar residues" evidence="7">
    <location>
        <begin position="288"/>
        <end position="312"/>
    </location>
</feature>
<feature type="region of interest" description="Disordered" evidence="7">
    <location>
        <begin position="919"/>
        <end position="1257"/>
    </location>
</feature>
<feature type="region of interest" description="Disordered" evidence="7">
    <location>
        <begin position="168"/>
        <end position="197"/>
    </location>
</feature>
<feature type="compositionally biased region" description="Basic and acidic residues" evidence="7">
    <location>
        <begin position="1341"/>
        <end position="1365"/>
    </location>
</feature>
<evidence type="ECO:0000256" key="4">
    <source>
        <dbReference type="ARBA" id="ARBA00023054"/>
    </source>
</evidence>
<accession>A0A6A5EI56</accession>
<gene>
    <name evidence="8" type="ORF">PFLUV_G00192480</name>
</gene>
<feature type="compositionally biased region" description="Polar residues" evidence="7">
    <location>
        <begin position="424"/>
        <end position="437"/>
    </location>
</feature>
<feature type="compositionally biased region" description="Polar residues" evidence="7">
    <location>
        <begin position="1"/>
        <end position="11"/>
    </location>
</feature>
<comment type="subcellular location">
    <subcellularLocation>
        <location evidence="1">Cytoplasm</location>
        <location evidence="1">Cytoskeleton</location>
    </subcellularLocation>
</comment>
<feature type="compositionally biased region" description="Basic and acidic residues" evidence="7">
    <location>
        <begin position="661"/>
        <end position="680"/>
    </location>
</feature>
<feature type="region of interest" description="Disordered" evidence="7">
    <location>
        <begin position="1319"/>
        <end position="1443"/>
    </location>
</feature>